<keyword evidence="3" id="KW-1185">Reference proteome</keyword>
<organism evidence="2 3">
    <name type="scientific">Crassaminicella thermophila</name>
    <dbReference type="NCBI Taxonomy" id="2599308"/>
    <lineage>
        <taxon>Bacteria</taxon>
        <taxon>Bacillati</taxon>
        <taxon>Bacillota</taxon>
        <taxon>Clostridia</taxon>
        <taxon>Eubacteriales</taxon>
        <taxon>Clostridiaceae</taxon>
        <taxon>Crassaminicella</taxon>
    </lineage>
</organism>
<evidence type="ECO:0000313" key="2">
    <source>
        <dbReference type="EMBL" id="QEK13141.1"/>
    </source>
</evidence>
<dbReference type="InterPro" id="IPR027417">
    <property type="entry name" value="P-loop_NTPase"/>
</dbReference>
<dbReference type="EMBL" id="CP042243">
    <property type="protein sequence ID" value="QEK13141.1"/>
    <property type="molecule type" value="Genomic_DNA"/>
</dbReference>
<evidence type="ECO:0000313" key="3">
    <source>
        <dbReference type="Proteomes" id="UP000324646"/>
    </source>
</evidence>
<name>A0A5C0SFJ0_CRATE</name>
<evidence type="ECO:0000259" key="1">
    <source>
        <dbReference type="Pfam" id="PF01935"/>
    </source>
</evidence>
<dbReference type="PANTHER" id="PTHR42957">
    <property type="entry name" value="HELICASE MJ1565-RELATED"/>
    <property type="match status" value="1"/>
</dbReference>
<dbReference type="AlphaFoldDB" id="A0A5C0SFJ0"/>
<dbReference type="InterPro" id="IPR008571">
    <property type="entry name" value="HerA-like"/>
</dbReference>
<dbReference type="Proteomes" id="UP000324646">
    <property type="component" value="Chromosome"/>
</dbReference>
<gene>
    <name evidence="2" type="ORF">FQB35_12895</name>
</gene>
<proteinExistence type="predicted"/>
<reference evidence="2 3" key="1">
    <citation type="submission" date="2019-07" db="EMBL/GenBank/DDBJ databases">
        <title>Complete genome of Crassaminicella thermophila SY095.</title>
        <authorList>
            <person name="Li X."/>
        </authorList>
    </citation>
    <scope>NUCLEOTIDE SEQUENCE [LARGE SCALE GENOMIC DNA]</scope>
    <source>
        <strain evidence="2 3">SY095</strain>
    </source>
</reference>
<dbReference type="PANTHER" id="PTHR42957:SF1">
    <property type="entry name" value="HELICASE MJ1565-RELATED"/>
    <property type="match status" value="1"/>
</dbReference>
<dbReference type="InterPro" id="IPR002789">
    <property type="entry name" value="HerA_central"/>
</dbReference>
<dbReference type="OrthoDB" id="9806951at2"/>
<dbReference type="CDD" id="cd01127">
    <property type="entry name" value="TrwB_TraG_TraD_VirD4"/>
    <property type="match status" value="1"/>
</dbReference>
<sequence length="722" mass="83674">MFERSIGRVINVDSFRVTVELDNDIKSLYKSGYQDIYEIARINSYVILPIGSERIVALITKVRISDETELELSSNSISLPKSKRYLIATMIGTIDSSDNYVQGVYNFPILDNPVWYIMKEELEIIFDQSLEDELIDFKKDYFLPIGKSPAFFDFDIKINPDKFFGKHAAILGNTGSGKSCTISSILQTVFKTKYRYKEGNTIKSEYIKNAHIIVFDTNGEYSKAFTFDNPDLNNRVNTFKIDKDGIRVPFWFMNYNDFDYLFKPSEQTQSPILKKAIAIAKSNTDFTSGEDTKKEINITETLIGMQVDNIINLINSINIDNGDFKLKNYIYHELPLHSENAKKLKSKYSEDFEKLLECKSKLRQNGKYVNGPLDFETLSQVLENLISKREEDYIAVEAENKKELRNETNIDIPGYFNFIEIINTYIDAAIDDIGESKSKYKEYLSSLKMRLSSFYADDRFNIPFMLKEKDFNNSLAIFLKYLVGVLSLDDNELKEENIFTKYKFQKEEGEYKNISNSNNISQISILDMSLLPYEVLENITGLIARLILEFLQRIEKVKEYKDKRGKLPIVLVLEEAQNYIPEIDENKDRISISKKIFQRIAREGRKYGLSLVISSQRPSELSRTILSQCNTFIVHRLQNPEDQRYINKIVSSANEDILNQLSVLPQRHAIIMGDAVRSPVLVRINEVNPKPDSDDPEFFRNWIKEPSNDIDFNKVTDNWLKR</sequence>
<accession>A0A5C0SFJ0</accession>
<dbReference type="Gene3D" id="3.40.50.300">
    <property type="entry name" value="P-loop containing nucleotide triphosphate hydrolases"/>
    <property type="match status" value="2"/>
</dbReference>
<dbReference type="Pfam" id="PF01935">
    <property type="entry name" value="DUF87"/>
    <property type="match status" value="1"/>
</dbReference>
<feature type="domain" description="Helicase HerA central" evidence="1">
    <location>
        <begin position="146"/>
        <end position="340"/>
    </location>
</feature>
<dbReference type="SUPFAM" id="SSF52540">
    <property type="entry name" value="P-loop containing nucleoside triphosphate hydrolases"/>
    <property type="match status" value="1"/>
</dbReference>
<protein>
    <submittedName>
        <fullName evidence="2">DUF87 domain-containing protein</fullName>
    </submittedName>
</protein>
<dbReference type="KEGG" id="crs:FQB35_12895"/>
<dbReference type="RefSeq" id="WP_148810313.1">
    <property type="nucleotide sequence ID" value="NZ_CP042243.1"/>
</dbReference>